<comment type="caution">
    <text evidence="1">The sequence shown here is derived from an EMBL/GenBank/DDBJ whole genome shotgun (WGS) entry which is preliminary data.</text>
</comment>
<dbReference type="AlphaFoldDB" id="X1AHZ8"/>
<organism evidence="1">
    <name type="scientific">marine sediment metagenome</name>
    <dbReference type="NCBI Taxonomy" id="412755"/>
    <lineage>
        <taxon>unclassified sequences</taxon>
        <taxon>metagenomes</taxon>
        <taxon>ecological metagenomes</taxon>
    </lineage>
</organism>
<feature type="non-terminal residue" evidence="1">
    <location>
        <position position="1"/>
    </location>
</feature>
<proteinExistence type="predicted"/>
<gene>
    <name evidence="1" type="ORF">S01H4_26044</name>
</gene>
<protein>
    <submittedName>
        <fullName evidence="1">Uncharacterized protein</fullName>
    </submittedName>
</protein>
<accession>X1AHZ8</accession>
<evidence type="ECO:0000313" key="1">
    <source>
        <dbReference type="EMBL" id="GAG81644.1"/>
    </source>
</evidence>
<reference evidence="1" key="1">
    <citation type="journal article" date="2014" name="Front. Microbiol.">
        <title>High frequency of phylogenetically diverse reductive dehalogenase-homologous genes in deep subseafloor sedimentary metagenomes.</title>
        <authorList>
            <person name="Kawai M."/>
            <person name="Futagami T."/>
            <person name="Toyoda A."/>
            <person name="Takaki Y."/>
            <person name="Nishi S."/>
            <person name="Hori S."/>
            <person name="Arai W."/>
            <person name="Tsubouchi T."/>
            <person name="Morono Y."/>
            <person name="Uchiyama I."/>
            <person name="Ito T."/>
            <person name="Fujiyama A."/>
            <person name="Inagaki F."/>
            <person name="Takami H."/>
        </authorList>
    </citation>
    <scope>NUCLEOTIDE SEQUENCE</scope>
    <source>
        <strain evidence="1">Expedition CK06-06</strain>
    </source>
</reference>
<dbReference type="EMBL" id="BART01012490">
    <property type="protein sequence ID" value="GAG81644.1"/>
    <property type="molecule type" value="Genomic_DNA"/>
</dbReference>
<sequence length="221" mass="24377">SSSAAYPWQYGAAGTPTFWIQYNLTLFGDSSQGCQVDPEHCRELPDLFDNYLPLGLDPSFSAHGKTGDNSAIWGFVNWVFMRPLADPEPSPLAGDPENLVVDIGIHNYETLDSERWIFEGRVQWIFYINVTSPVDIGSDISAGIGFYDFANNFYSFYYDNDTRVVTLVSPHDGVSASISNVTTGDTWLYCIQKVGVPAAPYCHGYAAELECRATPVASQSV</sequence>
<name>X1AHZ8_9ZZZZ</name>